<dbReference type="Proteomes" id="UP000237295">
    <property type="component" value="Unassembled WGS sequence"/>
</dbReference>
<accession>A0AAE5S5I6</accession>
<dbReference type="InterPro" id="IPR050791">
    <property type="entry name" value="Aldo-Keto_reductase"/>
</dbReference>
<dbReference type="InterPro" id="IPR020471">
    <property type="entry name" value="AKR"/>
</dbReference>
<dbReference type="InterPro" id="IPR023210">
    <property type="entry name" value="NADP_OxRdtase_dom"/>
</dbReference>
<dbReference type="GO" id="GO:0016491">
    <property type="term" value="F:oxidoreductase activity"/>
    <property type="evidence" value="ECO:0007669"/>
    <property type="project" value="UniProtKB-KW"/>
</dbReference>
<evidence type="ECO:0000313" key="3">
    <source>
        <dbReference type="EMBL" id="POQ02695.1"/>
    </source>
</evidence>
<evidence type="ECO:0000256" key="1">
    <source>
        <dbReference type="ARBA" id="ARBA00023002"/>
    </source>
</evidence>
<dbReference type="EMBL" id="NBAQ01000009">
    <property type="protein sequence ID" value="POQ02695.1"/>
    <property type="molecule type" value="Genomic_DNA"/>
</dbReference>
<keyword evidence="1" id="KW-0560">Oxidoreductase</keyword>
<gene>
    <name evidence="3" type="ORF">CXB42_17565</name>
</gene>
<name>A0AAE5S5I6_PSESY</name>
<dbReference type="AlphaFoldDB" id="A0AAE5S5I6"/>
<dbReference type="PANTHER" id="PTHR43625">
    <property type="entry name" value="AFLATOXIN B1 ALDEHYDE REDUCTASE"/>
    <property type="match status" value="1"/>
</dbReference>
<dbReference type="PANTHER" id="PTHR43625:SF40">
    <property type="entry name" value="ALDO-KETO REDUCTASE YAKC [NADP(+)]"/>
    <property type="match status" value="1"/>
</dbReference>
<dbReference type="GO" id="GO:0005737">
    <property type="term" value="C:cytoplasm"/>
    <property type="evidence" value="ECO:0007669"/>
    <property type="project" value="TreeGrafter"/>
</dbReference>
<comment type="caution">
    <text evidence="3">The sequence shown here is derived from an EMBL/GenBank/DDBJ whole genome shotgun (WGS) entry which is preliminary data.</text>
</comment>
<dbReference type="CDD" id="cd19076">
    <property type="entry name" value="AKR_AKR13A_13D"/>
    <property type="match status" value="1"/>
</dbReference>
<dbReference type="SUPFAM" id="SSF51430">
    <property type="entry name" value="NAD(P)-linked oxidoreductase"/>
    <property type="match status" value="1"/>
</dbReference>
<reference evidence="3 4" key="1">
    <citation type="submission" date="2017-03" db="EMBL/GenBank/DDBJ databases">
        <authorList>
            <person name="Hulin M.T."/>
        </authorList>
    </citation>
    <scope>NUCLEOTIDE SEQUENCE [LARGE SCALE GENOMIC DNA]</scope>
    <source>
        <strain evidence="3 4">5264</strain>
    </source>
</reference>
<evidence type="ECO:0000259" key="2">
    <source>
        <dbReference type="Pfam" id="PF00248"/>
    </source>
</evidence>
<dbReference type="InterPro" id="IPR036812">
    <property type="entry name" value="NAD(P)_OxRdtase_dom_sf"/>
</dbReference>
<dbReference type="RefSeq" id="WP_103694432.1">
    <property type="nucleotide sequence ID" value="NZ_NBAQ01000009.1"/>
</dbReference>
<organism evidence="3 4">
    <name type="scientific">Pseudomonas syringae pv. syringae</name>
    <dbReference type="NCBI Taxonomy" id="321"/>
    <lineage>
        <taxon>Bacteria</taxon>
        <taxon>Pseudomonadati</taxon>
        <taxon>Pseudomonadota</taxon>
        <taxon>Gammaproteobacteria</taxon>
        <taxon>Pseudomonadales</taxon>
        <taxon>Pseudomonadaceae</taxon>
        <taxon>Pseudomonas</taxon>
        <taxon>Pseudomonas syringae</taxon>
    </lineage>
</organism>
<proteinExistence type="predicted"/>
<dbReference type="PRINTS" id="PR00069">
    <property type="entry name" value="ALDKETRDTASE"/>
</dbReference>
<protein>
    <submittedName>
        <fullName evidence="3">Aldo/keto reductase</fullName>
    </submittedName>
</protein>
<sequence length="331" mass="36003">MITRQLGQLGPQVSALGLGCMGMSDFYTTGIDEKESIATLHRALELGVTFFDTADMYGPYTNEALLGRALKGKREGIYLASKFGIVRGDDPHARGVNGSPAYIRQSIDASLKRLNTDYLDLYYQHRVDPKVPIEDTIGAMAELVKAGKVRHIGICEASAATIEKAHAVHPLAAVQSEYSLWSRDPEQDGVLATCRRLGIAFVAYSPLGRGFLTGELRTPDDFAADDYRRFTPRFQGENFNRNLQLVEKVKTLATARGISASQLALAWVLAQGEDIIPIPGTKQRKYLESNVAAASLTLSTDDLVQLEAIFPAQGSASGERYNAASMKSLNG</sequence>
<feature type="domain" description="NADP-dependent oxidoreductase" evidence="2">
    <location>
        <begin position="16"/>
        <end position="309"/>
    </location>
</feature>
<evidence type="ECO:0000313" key="4">
    <source>
        <dbReference type="Proteomes" id="UP000237295"/>
    </source>
</evidence>
<dbReference type="Gene3D" id="3.20.20.100">
    <property type="entry name" value="NADP-dependent oxidoreductase domain"/>
    <property type="match status" value="1"/>
</dbReference>
<dbReference type="Pfam" id="PF00248">
    <property type="entry name" value="Aldo_ket_red"/>
    <property type="match status" value="1"/>
</dbReference>
<dbReference type="PROSITE" id="PS51257">
    <property type="entry name" value="PROKAR_LIPOPROTEIN"/>
    <property type="match status" value="1"/>
</dbReference>